<gene>
    <name evidence="2" type="ORF">PHYEVI_LOCUS10703</name>
</gene>
<accession>A0A9N9TVV2</accession>
<keyword evidence="1" id="KW-1133">Transmembrane helix</keyword>
<organism evidence="2 3">
    <name type="scientific">Phyllotreta striolata</name>
    <name type="common">Striped flea beetle</name>
    <name type="synonym">Crioceris striolata</name>
    <dbReference type="NCBI Taxonomy" id="444603"/>
    <lineage>
        <taxon>Eukaryota</taxon>
        <taxon>Metazoa</taxon>
        <taxon>Ecdysozoa</taxon>
        <taxon>Arthropoda</taxon>
        <taxon>Hexapoda</taxon>
        <taxon>Insecta</taxon>
        <taxon>Pterygota</taxon>
        <taxon>Neoptera</taxon>
        <taxon>Endopterygota</taxon>
        <taxon>Coleoptera</taxon>
        <taxon>Polyphaga</taxon>
        <taxon>Cucujiformia</taxon>
        <taxon>Chrysomeloidea</taxon>
        <taxon>Chrysomelidae</taxon>
        <taxon>Galerucinae</taxon>
        <taxon>Alticini</taxon>
        <taxon>Phyllotreta</taxon>
    </lineage>
</organism>
<sequence>MYVHKMDEYFLNVETGEVSVLPLIQNDETGEYEDLPIKRFKIPSSYYCKKQTARSKRTNRKPLKADPLESQLINAAIFLLPTMIVFHPVLSIIVFVVEIIVHNWFHKTNKALKDRSVYFRSPLHGILKEMCGRCKEESATVQIAKLQDIQHDKLKNYLKRVVT</sequence>
<dbReference type="EMBL" id="OU900101">
    <property type="protein sequence ID" value="CAG9864448.1"/>
    <property type="molecule type" value="Genomic_DNA"/>
</dbReference>
<dbReference type="AlphaFoldDB" id="A0A9N9TVV2"/>
<keyword evidence="1" id="KW-0472">Membrane</keyword>
<evidence type="ECO:0000313" key="3">
    <source>
        <dbReference type="Proteomes" id="UP001153712"/>
    </source>
</evidence>
<proteinExistence type="predicted"/>
<name>A0A9N9TVV2_PHYSR</name>
<protein>
    <submittedName>
        <fullName evidence="2">Uncharacterized protein</fullName>
    </submittedName>
</protein>
<keyword evidence="1" id="KW-0812">Transmembrane</keyword>
<evidence type="ECO:0000256" key="1">
    <source>
        <dbReference type="SAM" id="Phobius"/>
    </source>
</evidence>
<dbReference type="Proteomes" id="UP001153712">
    <property type="component" value="Chromosome 8"/>
</dbReference>
<feature type="transmembrane region" description="Helical" evidence="1">
    <location>
        <begin position="72"/>
        <end position="105"/>
    </location>
</feature>
<evidence type="ECO:0000313" key="2">
    <source>
        <dbReference type="EMBL" id="CAG9864448.1"/>
    </source>
</evidence>
<dbReference type="OrthoDB" id="7042322at2759"/>
<keyword evidence="3" id="KW-1185">Reference proteome</keyword>
<reference evidence="2" key="1">
    <citation type="submission" date="2022-01" db="EMBL/GenBank/DDBJ databases">
        <authorList>
            <person name="King R."/>
        </authorList>
    </citation>
    <scope>NUCLEOTIDE SEQUENCE</scope>
</reference>